<dbReference type="GO" id="GO:0098552">
    <property type="term" value="C:side of membrane"/>
    <property type="evidence" value="ECO:0007669"/>
    <property type="project" value="UniProtKB-KW"/>
</dbReference>
<evidence type="ECO:0000256" key="6">
    <source>
        <dbReference type="ARBA" id="ARBA00022622"/>
    </source>
</evidence>
<accession>A0A3S4AVK4</accession>
<keyword evidence="13" id="KW-0349">Heme</keyword>
<feature type="domain" description="CFEM" evidence="16">
    <location>
        <begin position="23"/>
        <end position="139"/>
    </location>
</feature>
<evidence type="ECO:0000256" key="9">
    <source>
        <dbReference type="ARBA" id="ARBA00022989"/>
    </source>
</evidence>
<dbReference type="Pfam" id="PF05730">
    <property type="entry name" value="CFEM"/>
    <property type="match status" value="1"/>
</dbReference>
<keyword evidence="13" id="KW-0479">Metal-binding</keyword>
<dbReference type="InterPro" id="IPR051694">
    <property type="entry name" value="Immunoregulatory_rcpt-like"/>
</dbReference>
<feature type="compositionally biased region" description="Gly residues" evidence="14">
    <location>
        <begin position="161"/>
        <end position="173"/>
    </location>
</feature>
<proteinExistence type="inferred from homology"/>
<keyword evidence="11 13" id="KW-1015">Disulfide bond</keyword>
<evidence type="ECO:0000256" key="14">
    <source>
        <dbReference type="SAM" id="MobiDB-lite"/>
    </source>
</evidence>
<feature type="transmembrane region" description="Helical" evidence="15">
    <location>
        <begin position="194"/>
        <end position="217"/>
    </location>
</feature>
<feature type="disulfide bond" evidence="13">
    <location>
        <begin position="67"/>
        <end position="74"/>
    </location>
</feature>
<dbReference type="InterPro" id="IPR008427">
    <property type="entry name" value="Extracellular_membr_CFEM_dom"/>
</dbReference>
<dbReference type="PROSITE" id="PS52012">
    <property type="entry name" value="CFEM"/>
    <property type="match status" value="1"/>
</dbReference>
<feature type="compositionally biased region" description="Low complexity" evidence="14">
    <location>
        <begin position="174"/>
        <end position="189"/>
    </location>
</feature>
<dbReference type="PANTHER" id="PTHR15549">
    <property type="entry name" value="PAIRED IMMUNOGLOBULIN-LIKE TYPE 2 RECEPTOR"/>
    <property type="match status" value="1"/>
</dbReference>
<evidence type="ECO:0000256" key="4">
    <source>
        <dbReference type="ARBA" id="ARBA00010031"/>
    </source>
</evidence>
<evidence type="ECO:0000313" key="17">
    <source>
        <dbReference type="EMBL" id="SPQ27125.1"/>
    </source>
</evidence>
<feature type="compositionally biased region" description="Low complexity" evidence="14">
    <location>
        <begin position="240"/>
        <end position="255"/>
    </location>
</feature>
<evidence type="ECO:0000256" key="7">
    <source>
        <dbReference type="ARBA" id="ARBA00022692"/>
    </source>
</evidence>
<dbReference type="Proteomes" id="UP000289323">
    <property type="component" value="Unassembled WGS sequence"/>
</dbReference>
<evidence type="ECO:0000313" key="18">
    <source>
        <dbReference type="Proteomes" id="UP000289323"/>
    </source>
</evidence>
<reference evidence="17 18" key="1">
    <citation type="submission" date="2018-04" db="EMBL/GenBank/DDBJ databases">
        <authorList>
            <person name="Huttner S."/>
            <person name="Dainat J."/>
        </authorList>
    </citation>
    <scope>NUCLEOTIDE SEQUENCE [LARGE SCALE GENOMIC DNA]</scope>
</reference>
<organism evidence="17 18">
    <name type="scientific">Thermothielavioides terrestris</name>
    <dbReference type="NCBI Taxonomy" id="2587410"/>
    <lineage>
        <taxon>Eukaryota</taxon>
        <taxon>Fungi</taxon>
        <taxon>Dikarya</taxon>
        <taxon>Ascomycota</taxon>
        <taxon>Pezizomycotina</taxon>
        <taxon>Sordariomycetes</taxon>
        <taxon>Sordariomycetidae</taxon>
        <taxon>Sordariales</taxon>
        <taxon>Chaetomiaceae</taxon>
        <taxon>Thermothielavioides</taxon>
    </lineage>
</organism>
<evidence type="ECO:0000256" key="15">
    <source>
        <dbReference type="SAM" id="Phobius"/>
    </source>
</evidence>
<sequence length="459" mass="46503">MAPAPDAPAPAQIAPPGALVTQAPSARALELQLRAYANLQARSTTGFPVQSCAVACINSVVTKSTLCSLGDIACECQTENALIIEDGALACVFEACGPAVGVAVLSEASDFCSSVQAGDFSSDTTATTETADPGVVVVTRTSNGQPRTSTYFVLNPTGSSGDSGSGSGSGGSSSGTNGASGSTSSQSSSLSTGAIVGIAVGAAAGAIILCAIAFLIYRCSRRKPAYDAVPPAETAQAAAAAPPNAPGAAPAVYVPGKPELDGKPGLAPQQQPLVTRTASPSPIDQSTVSRHPSIVSAGSPAPQYAVTDPNQPPGAAPPPSQHLYPTQPPLAGIPELQAARSHPQAWQQPSVPEMQAQNQTPAWQAQQHQQQRQQIQQQQQPFPPGYAVPGQGQGPGQGQPRYEMGVLPPELQPNATQFVPELLGQQATVAYGYGPGGHGHGVYEMLAHVPGQAPGQAPR</sequence>
<keyword evidence="7 15" id="KW-0812">Transmembrane</keyword>
<protein>
    <submittedName>
        <fullName evidence="17">F2245939-f2a3-44d7-be40-26852cd136cc</fullName>
    </submittedName>
</protein>
<feature type="compositionally biased region" description="Low complexity" evidence="14">
    <location>
        <begin position="355"/>
        <end position="380"/>
    </location>
</feature>
<keyword evidence="5" id="KW-0964">Secreted</keyword>
<keyword evidence="13" id="KW-0408">Iron</keyword>
<evidence type="ECO:0000256" key="10">
    <source>
        <dbReference type="ARBA" id="ARBA00023136"/>
    </source>
</evidence>
<gene>
    <name evidence="17" type="ORF">TT172_LOCUS9544</name>
</gene>
<evidence type="ECO:0000256" key="2">
    <source>
        <dbReference type="ARBA" id="ARBA00004589"/>
    </source>
</evidence>
<dbReference type="AlphaFoldDB" id="A0A3S4AVK4"/>
<evidence type="ECO:0000256" key="13">
    <source>
        <dbReference type="PROSITE-ProRule" id="PRU01356"/>
    </source>
</evidence>
<keyword evidence="6" id="KW-0336">GPI-anchor</keyword>
<dbReference type="GO" id="GO:0005576">
    <property type="term" value="C:extracellular region"/>
    <property type="evidence" value="ECO:0007669"/>
    <property type="project" value="UniProtKB-SubCell"/>
</dbReference>
<keyword evidence="6" id="KW-0325">Glycoprotein</keyword>
<comment type="subcellular location">
    <subcellularLocation>
        <location evidence="2">Membrane</location>
        <topology evidence="2">Lipid-anchor</topology>
        <topology evidence="2">GPI-anchor</topology>
    </subcellularLocation>
    <subcellularLocation>
        <location evidence="1">Membrane</location>
        <topology evidence="1">Single-pass membrane protein</topology>
    </subcellularLocation>
    <subcellularLocation>
        <location evidence="3">Secreted</location>
    </subcellularLocation>
</comment>
<evidence type="ECO:0000256" key="11">
    <source>
        <dbReference type="ARBA" id="ARBA00023157"/>
    </source>
</evidence>
<evidence type="ECO:0000256" key="12">
    <source>
        <dbReference type="ARBA" id="ARBA00023288"/>
    </source>
</evidence>
<feature type="compositionally biased region" description="Polar residues" evidence="14">
    <location>
        <begin position="139"/>
        <end position="152"/>
    </location>
</feature>
<feature type="binding site" description="axial binding residue" evidence="13">
    <location>
        <position position="71"/>
    </location>
    <ligand>
        <name>heme</name>
        <dbReference type="ChEBI" id="CHEBI:30413"/>
    </ligand>
    <ligandPart>
        <name>Fe</name>
        <dbReference type="ChEBI" id="CHEBI:18248"/>
    </ligandPart>
</feature>
<keyword evidence="10 15" id="KW-0472">Membrane</keyword>
<feature type="compositionally biased region" description="Polar residues" evidence="14">
    <location>
        <begin position="268"/>
        <end position="290"/>
    </location>
</feature>
<feature type="region of interest" description="Disordered" evidence="14">
    <location>
        <begin position="240"/>
        <end position="403"/>
    </location>
</feature>
<keyword evidence="8" id="KW-0732">Signal</keyword>
<keyword evidence="9 15" id="KW-1133">Transmembrane helix</keyword>
<name>A0A3S4AVK4_9PEZI</name>
<evidence type="ECO:0000256" key="8">
    <source>
        <dbReference type="ARBA" id="ARBA00022729"/>
    </source>
</evidence>
<keyword evidence="12" id="KW-0449">Lipoprotein</keyword>
<evidence type="ECO:0000259" key="16">
    <source>
        <dbReference type="PROSITE" id="PS52012"/>
    </source>
</evidence>
<dbReference type="EMBL" id="OUUZ01000019">
    <property type="protein sequence ID" value="SPQ27125.1"/>
    <property type="molecule type" value="Genomic_DNA"/>
</dbReference>
<feature type="compositionally biased region" description="Low complexity" evidence="14">
    <location>
        <begin position="121"/>
        <end position="132"/>
    </location>
</feature>
<feature type="compositionally biased region" description="Pro residues" evidence="14">
    <location>
        <begin position="310"/>
        <end position="320"/>
    </location>
</feature>
<evidence type="ECO:0000256" key="5">
    <source>
        <dbReference type="ARBA" id="ARBA00022525"/>
    </source>
</evidence>
<feature type="region of interest" description="Disordered" evidence="14">
    <location>
        <begin position="119"/>
        <end position="189"/>
    </location>
</feature>
<evidence type="ECO:0000256" key="1">
    <source>
        <dbReference type="ARBA" id="ARBA00004167"/>
    </source>
</evidence>
<dbReference type="GO" id="GO:0071944">
    <property type="term" value="C:cell periphery"/>
    <property type="evidence" value="ECO:0007669"/>
    <property type="project" value="UniProtKB-ARBA"/>
</dbReference>
<evidence type="ECO:0000256" key="3">
    <source>
        <dbReference type="ARBA" id="ARBA00004613"/>
    </source>
</evidence>
<comment type="similarity">
    <text evidence="4">Belongs to the RBT5 family.</text>
</comment>
<comment type="caution">
    <text evidence="13">Lacks conserved residue(s) required for the propagation of feature annotation.</text>
</comment>
<dbReference type="GO" id="GO:0046872">
    <property type="term" value="F:metal ion binding"/>
    <property type="evidence" value="ECO:0007669"/>
    <property type="project" value="UniProtKB-UniRule"/>
</dbReference>